<dbReference type="Gene3D" id="1.10.510.10">
    <property type="entry name" value="Transferase(Phosphotransferase) domain 1"/>
    <property type="match status" value="1"/>
</dbReference>
<feature type="region of interest" description="Disordered" evidence="1">
    <location>
        <begin position="703"/>
        <end position="776"/>
    </location>
</feature>
<reference evidence="3 4" key="1">
    <citation type="journal article" date="2016" name="Mol. Biol. Evol.">
        <title>Comparative Genomics of Early-Diverging Mushroom-Forming Fungi Provides Insights into the Origins of Lignocellulose Decay Capabilities.</title>
        <authorList>
            <person name="Nagy L.G."/>
            <person name="Riley R."/>
            <person name="Tritt A."/>
            <person name="Adam C."/>
            <person name="Daum C."/>
            <person name="Floudas D."/>
            <person name="Sun H."/>
            <person name="Yadav J.S."/>
            <person name="Pangilinan J."/>
            <person name="Larsson K.H."/>
            <person name="Matsuura K."/>
            <person name="Barry K."/>
            <person name="Labutti K."/>
            <person name="Kuo R."/>
            <person name="Ohm R.A."/>
            <person name="Bhattacharya S.S."/>
            <person name="Shirouzu T."/>
            <person name="Yoshinaga Y."/>
            <person name="Martin F.M."/>
            <person name="Grigoriev I.V."/>
            <person name="Hibbett D.S."/>
        </authorList>
    </citation>
    <scope>NUCLEOTIDE SEQUENCE [LARGE SCALE GENOMIC DNA]</scope>
    <source>
        <strain evidence="3 4">L-15889</strain>
    </source>
</reference>
<dbReference type="OrthoDB" id="2797568at2759"/>
<evidence type="ECO:0000256" key="1">
    <source>
        <dbReference type="SAM" id="MobiDB-lite"/>
    </source>
</evidence>
<feature type="region of interest" description="Disordered" evidence="1">
    <location>
        <begin position="23"/>
        <end position="61"/>
    </location>
</feature>
<dbReference type="AlphaFoldDB" id="A0A165PSB5"/>
<feature type="domain" description="Fungal-type protein kinase" evidence="2">
    <location>
        <begin position="191"/>
        <end position="603"/>
    </location>
</feature>
<dbReference type="Proteomes" id="UP000076727">
    <property type="component" value="Unassembled WGS sequence"/>
</dbReference>
<dbReference type="SUPFAM" id="SSF56112">
    <property type="entry name" value="Protein kinase-like (PK-like)"/>
    <property type="match status" value="1"/>
</dbReference>
<organism evidence="3 4">
    <name type="scientific">Daedalea quercina L-15889</name>
    <dbReference type="NCBI Taxonomy" id="1314783"/>
    <lineage>
        <taxon>Eukaryota</taxon>
        <taxon>Fungi</taxon>
        <taxon>Dikarya</taxon>
        <taxon>Basidiomycota</taxon>
        <taxon>Agaricomycotina</taxon>
        <taxon>Agaricomycetes</taxon>
        <taxon>Polyporales</taxon>
        <taxon>Fomitopsis</taxon>
    </lineage>
</organism>
<keyword evidence="4" id="KW-1185">Reference proteome</keyword>
<name>A0A165PSB5_9APHY</name>
<sequence>MFDSPPWMSDFTSPCSCGRCRALPNSSSSMTNTEHSKPRRRSLRGAEVTQEPERAARHSTTAAYHIRESRRKFHEYDGPVDEFIRKYARSSEHYQSLKNADSKTSKRIRSKPFLTLNKDEVARDEHRMYQPLVNAFTYLCKSLAADKRPVFYRGHDRHFLFPYKSGRPNHTYMSPDIVALPPFTALGSDGKPDRWEQVCFAIEVEGSSHDDPISSHSERAQIHKAQIMRDAGNMMLAHSLLCAFVVGIYGKEARIFRVDRAGAICSKRFNYVEEPEVLREFFWRFFRPKKNAPWIGADDMCRPASRADLDWAKGVCTTTGGAWDAEVEEVMNRWVKVPLTERGDDVSEDREYLTLRPIYIDPNTFCRATCVRQAVLKDDPSGKRYVVKDSWRQRARKYAEKDFYAAIEKYSTENNVPYIGIAKMTVGVDLGSQKHDAHKAKSQSANAKPRTPHSHTFRDPSHYYDRFHMRIVLDTVGIPLDEFPSTKVFIEAIRDAIKGHRLAFLAGVLHRDVSKGNILLLLGDAPFKGFICDFDYSSFVDSTVFGGVRPDGYTDEDAVEHDLKERTGTFRYFALELLNRREKIIHGVRHDLESFYWVILWIVLRHTDHTHEKGAAACRELFAAADEADAERRKITWLVSRPRSDVTILGNPPLTNLLGRLRRLVKECTLGGDDMAETPHLTHEAFLEILDDALKDERWPEGDKARKFVPPPDPEREQNAPAGSKRSRGRGDEGNRSQKKQKVSGKDDGQSTSNQARASNEGLPDFSEDSTSSGTV</sequence>
<feature type="compositionally biased region" description="Polar residues" evidence="1">
    <location>
        <begin position="24"/>
        <end position="33"/>
    </location>
</feature>
<dbReference type="Pfam" id="PF17667">
    <property type="entry name" value="Pkinase_fungal"/>
    <property type="match status" value="1"/>
</dbReference>
<evidence type="ECO:0000259" key="2">
    <source>
        <dbReference type="Pfam" id="PF17667"/>
    </source>
</evidence>
<feature type="region of interest" description="Disordered" evidence="1">
    <location>
        <begin position="435"/>
        <end position="459"/>
    </location>
</feature>
<dbReference type="PANTHER" id="PTHR38248">
    <property type="entry name" value="FUNK1 6"/>
    <property type="match status" value="1"/>
</dbReference>
<dbReference type="EMBL" id="KV429065">
    <property type="protein sequence ID" value="KZT68574.1"/>
    <property type="molecule type" value="Genomic_DNA"/>
</dbReference>
<evidence type="ECO:0000313" key="3">
    <source>
        <dbReference type="EMBL" id="KZT68574.1"/>
    </source>
</evidence>
<dbReference type="InterPro" id="IPR011009">
    <property type="entry name" value="Kinase-like_dom_sf"/>
</dbReference>
<evidence type="ECO:0000313" key="4">
    <source>
        <dbReference type="Proteomes" id="UP000076727"/>
    </source>
</evidence>
<gene>
    <name evidence="3" type="ORF">DAEQUDRAFT_692221</name>
</gene>
<proteinExistence type="predicted"/>
<dbReference type="PANTHER" id="PTHR38248:SF2">
    <property type="entry name" value="FUNK1 11"/>
    <property type="match status" value="1"/>
</dbReference>
<protein>
    <recommendedName>
        <fullName evidence="2">Fungal-type protein kinase domain-containing protein</fullName>
    </recommendedName>
</protein>
<accession>A0A165PSB5</accession>
<dbReference type="InterPro" id="IPR040976">
    <property type="entry name" value="Pkinase_fungal"/>
</dbReference>